<name>A0ABS0AYM5_9BACT</name>
<protein>
    <recommendedName>
        <fullName evidence="9">Lipid A biosynthesis lauroyl acyltransferase</fullName>
    </recommendedName>
</protein>
<evidence type="ECO:0008006" key="9">
    <source>
        <dbReference type="Google" id="ProtNLM"/>
    </source>
</evidence>
<dbReference type="PANTHER" id="PTHR30606">
    <property type="entry name" value="LIPID A BIOSYNTHESIS LAUROYL ACYLTRANSFERASE"/>
    <property type="match status" value="1"/>
</dbReference>
<keyword evidence="5" id="KW-0472">Membrane</keyword>
<keyword evidence="8" id="KW-1185">Reference proteome</keyword>
<evidence type="ECO:0000256" key="5">
    <source>
        <dbReference type="ARBA" id="ARBA00023136"/>
    </source>
</evidence>
<evidence type="ECO:0000313" key="8">
    <source>
        <dbReference type="Proteomes" id="UP001194714"/>
    </source>
</evidence>
<keyword evidence="3" id="KW-0997">Cell inner membrane</keyword>
<dbReference type="Proteomes" id="UP001194714">
    <property type="component" value="Unassembled WGS sequence"/>
</dbReference>
<evidence type="ECO:0000256" key="1">
    <source>
        <dbReference type="ARBA" id="ARBA00004533"/>
    </source>
</evidence>
<evidence type="ECO:0000256" key="4">
    <source>
        <dbReference type="ARBA" id="ARBA00022679"/>
    </source>
</evidence>
<keyword evidence="2" id="KW-1003">Cell membrane</keyword>
<dbReference type="RefSeq" id="WP_194847534.1">
    <property type="nucleotide sequence ID" value="NZ_JAAEJV010000015.1"/>
</dbReference>
<organism evidence="7 8">
    <name type="scientific">Candidatus Neptunichlamydia vexilliferae</name>
    <dbReference type="NCBI Taxonomy" id="1651774"/>
    <lineage>
        <taxon>Bacteria</taxon>
        <taxon>Pseudomonadati</taxon>
        <taxon>Chlamydiota</taxon>
        <taxon>Chlamydiia</taxon>
        <taxon>Parachlamydiales</taxon>
        <taxon>Simkaniaceae</taxon>
        <taxon>Candidatus Neptunichlamydia</taxon>
    </lineage>
</organism>
<dbReference type="InterPro" id="IPR004960">
    <property type="entry name" value="LipA_acyltrans"/>
</dbReference>
<reference evidence="7 8" key="1">
    <citation type="submission" date="2020-01" db="EMBL/GenBank/DDBJ databases">
        <title>Draft genome sequence of Cand. Neptunochlamydia vexilliferae K9.</title>
        <authorList>
            <person name="Schulz F."/>
            <person name="Koestlbacher S."/>
            <person name="Wascher F."/>
            <person name="Pizzetti I."/>
            <person name="Horn M."/>
        </authorList>
    </citation>
    <scope>NUCLEOTIDE SEQUENCE [LARGE SCALE GENOMIC DNA]</scope>
    <source>
        <strain evidence="7 8">K9</strain>
    </source>
</reference>
<dbReference type="Pfam" id="PF03279">
    <property type="entry name" value="Lip_A_acyltrans"/>
    <property type="match status" value="1"/>
</dbReference>
<sequence>MNLSYIAIRTLTYPFSILPFRAIHLLGKGLGTLAYFVMTKYRKRTLSNLALAGIHPLKKTARKAFQNLAITCLEYPKFSRLKQSGKIIHCENPEIAQKLIDAGTGVIFFCGHQANWELLFFEGTERMPGVAIGRPIKNKALYDWVVAIREKFGGKIITPKQGLKEGLRALRQGKFLGIVGDQGMPESPYAFDFFGKRAWTTPLPAILSYRTGCPIMTATIRREKGKYLIHYSDPIWPNKEEKLESEIHRMMKSALAILEEDIEKRPGQWLWQHNRWKQETPLNVYYRFRWDTILIILPQNFDLSVLATFREIYPQAFITLLVPKGTEVPLDDVEVMTYENESDLFITDYRFKLVFNFTAVSALHPHFLKQSAFKVLDLKGLKKAAREHLHPGDPLPLLLKKALTRPNTLWSQL</sequence>
<evidence type="ECO:0000256" key="2">
    <source>
        <dbReference type="ARBA" id="ARBA00022475"/>
    </source>
</evidence>
<proteinExistence type="predicted"/>
<dbReference type="CDD" id="cd07984">
    <property type="entry name" value="LPLAT_LABLAT-like"/>
    <property type="match status" value="1"/>
</dbReference>
<dbReference type="PANTHER" id="PTHR30606:SF10">
    <property type="entry name" value="PHOSPHATIDYLINOSITOL MANNOSIDE ACYLTRANSFERASE"/>
    <property type="match status" value="1"/>
</dbReference>
<comment type="subcellular location">
    <subcellularLocation>
        <location evidence="1">Cell inner membrane</location>
    </subcellularLocation>
</comment>
<evidence type="ECO:0000256" key="6">
    <source>
        <dbReference type="ARBA" id="ARBA00023315"/>
    </source>
</evidence>
<comment type="caution">
    <text evidence="7">The sequence shown here is derived from an EMBL/GenBank/DDBJ whole genome shotgun (WGS) entry which is preliminary data.</text>
</comment>
<evidence type="ECO:0000313" key="7">
    <source>
        <dbReference type="EMBL" id="MBF5059228.1"/>
    </source>
</evidence>
<dbReference type="EMBL" id="JAAEJV010000015">
    <property type="protein sequence ID" value="MBF5059228.1"/>
    <property type="molecule type" value="Genomic_DNA"/>
</dbReference>
<gene>
    <name evidence="7" type="ORF">NEPTK9_000737</name>
</gene>
<keyword evidence="6" id="KW-0012">Acyltransferase</keyword>
<keyword evidence="4" id="KW-0808">Transferase</keyword>
<evidence type="ECO:0000256" key="3">
    <source>
        <dbReference type="ARBA" id="ARBA00022519"/>
    </source>
</evidence>
<accession>A0ABS0AYM5</accession>